<dbReference type="PRINTS" id="PR00260">
    <property type="entry name" value="CHEMTRNSDUCR"/>
</dbReference>
<accession>A0ABY6B3J2</accession>
<dbReference type="Proteomes" id="UP001064933">
    <property type="component" value="Chromosome"/>
</dbReference>
<evidence type="ECO:0000313" key="7">
    <source>
        <dbReference type="EMBL" id="UXH79411.1"/>
    </source>
</evidence>
<dbReference type="PROSITE" id="PS50111">
    <property type="entry name" value="CHEMOTAXIS_TRANSDUC_2"/>
    <property type="match status" value="1"/>
</dbReference>
<dbReference type="InterPro" id="IPR024478">
    <property type="entry name" value="HlyB_4HB_MCP"/>
</dbReference>
<feature type="domain" description="Methyl-accepting transducer" evidence="5">
    <location>
        <begin position="269"/>
        <end position="498"/>
    </location>
</feature>
<keyword evidence="3" id="KW-0807">Transducer</keyword>
<dbReference type="InterPro" id="IPR047347">
    <property type="entry name" value="YvaQ-like_sensor"/>
</dbReference>
<dbReference type="SMART" id="SM00283">
    <property type="entry name" value="MA"/>
    <property type="match status" value="1"/>
</dbReference>
<evidence type="ECO:0000313" key="8">
    <source>
        <dbReference type="Proteomes" id="UP001064933"/>
    </source>
</evidence>
<dbReference type="EMBL" id="CP104562">
    <property type="protein sequence ID" value="UXH79411.1"/>
    <property type="molecule type" value="Genomic_DNA"/>
</dbReference>
<dbReference type="PANTHER" id="PTHR43531:SF14">
    <property type="entry name" value="METHYL-ACCEPTING CHEMOTAXIS PROTEIN I-RELATED"/>
    <property type="match status" value="1"/>
</dbReference>
<evidence type="ECO:0000259" key="6">
    <source>
        <dbReference type="PROSITE" id="PS50885"/>
    </source>
</evidence>
<keyword evidence="8" id="KW-1185">Reference proteome</keyword>
<dbReference type="InterPro" id="IPR051310">
    <property type="entry name" value="MCP_chemotaxis"/>
</dbReference>
<keyword evidence="4" id="KW-0472">Membrane</keyword>
<keyword evidence="1" id="KW-0488">Methylation</keyword>
<dbReference type="PROSITE" id="PS50885">
    <property type="entry name" value="HAMP"/>
    <property type="match status" value="1"/>
</dbReference>
<dbReference type="InterPro" id="IPR004089">
    <property type="entry name" value="MCPsignal_dom"/>
</dbReference>
<protein>
    <submittedName>
        <fullName evidence="7">Methyl-accepting chemotaxis protein</fullName>
    </submittedName>
</protein>
<name>A0ABY6B3J2_9BURK</name>
<keyword evidence="4" id="KW-0812">Transmembrane</keyword>
<dbReference type="SMART" id="SM00304">
    <property type="entry name" value="HAMP"/>
    <property type="match status" value="1"/>
</dbReference>
<evidence type="ECO:0000256" key="4">
    <source>
        <dbReference type="SAM" id="Phobius"/>
    </source>
</evidence>
<keyword evidence="4" id="KW-1133">Transmembrane helix</keyword>
<feature type="domain" description="HAMP" evidence="6">
    <location>
        <begin position="212"/>
        <end position="264"/>
    </location>
</feature>
<sequence>MKLNDMRLSVRLAAGFGVVLLLLATIMVIGSLSLGRTAQSTRDMMAIPLQKERLVSEWYMLTLVGVKRYTAIAKSADTTLSDYFVEDVKISTARGNEIVKTLDGLPKSDEEKKVVAELTEARKNYIATRDRIAAVKKANNTEEAERILTQEFRPQSEVYLGKMSGYLKFQQQTLDEMAAGVDSATTRAQWNIAVIGGLALVIGAVFAWMLTRSVTVPLRRASEVVEAVAAGDLTRSVQSEGDDEIAHMMRSLDTMRLSLQRAISQVRDSSENIQNACQEVSAGNQDLSHRTEQTASNVQRAASAMEQLNGTVGQTAMSSREANQLATNAADVAQRGGKVVADVVSTMRGIHGSSRKIADIIGVIDGIAFQTNILALNAAVEAARAGEQGRGFAVVASEVRSLAGRSAAAAKEIKSLIEASVEQVETGTDLVNRAGETMTEVVNAIHRVTGIVGEISVASAEQAQGVSQVSGAVSEMDAATQQNAAMVEEIAAAASSLRGQAQSLVEAVRVFRL</sequence>
<evidence type="ECO:0000256" key="1">
    <source>
        <dbReference type="ARBA" id="ARBA00022481"/>
    </source>
</evidence>
<feature type="transmembrane region" description="Helical" evidence="4">
    <location>
        <begin position="190"/>
        <end position="210"/>
    </location>
</feature>
<proteinExistence type="inferred from homology"/>
<dbReference type="RefSeq" id="WP_261759230.1">
    <property type="nucleotide sequence ID" value="NZ_CP104562.2"/>
</dbReference>
<organism evidence="7 8">
    <name type="scientific">Roseateles amylovorans</name>
    <dbReference type="NCBI Taxonomy" id="2978473"/>
    <lineage>
        <taxon>Bacteria</taxon>
        <taxon>Pseudomonadati</taxon>
        <taxon>Pseudomonadota</taxon>
        <taxon>Betaproteobacteria</taxon>
        <taxon>Burkholderiales</taxon>
        <taxon>Sphaerotilaceae</taxon>
        <taxon>Roseateles</taxon>
    </lineage>
</organism>
<dbReference type="Gene3D" id="1.10.287.950">
    <property type="entry name" value="Methyl-accepting chemotaxis protein"/>
    <property type="match status" value="1"/>
</dbReference>
<dbReference type="InterPro" id="IPR004090">
    <property type="entry name" value="Chemotax_Me-accpt_rcpt"/>
</dbReference>
<gene>
    <name evidence="7" type="ORF">N4261_05640</name>
</gene>
<dbReference type="SUPFAM" id="SSF58104">
    <property type="entry name" value="Methyl-accepting chemotaxis protein (MCP) signaling domain"/>
    <property type="match status" value="1"/>
</dbReference>
<dbReference type="CDD" id="cd06225">
    <property type="entry name" value="HAMP"/>
    <property type="match status" value="1"/>
</dbReference>
<dbReference type="InterPro" id="IPR003660">
    <property type="entry name" value="HAMP_dom"/>
</dbReference>
<dbReference type="Pfam" id="PF00672">
    <property type="entry name" value="HAMP"/>
    <property type="match status" value="1"/>
</dbReference>
<reference evidence="7" key="1">
    <citation type="submission" date="2022-10" db="EMBL/GenBank/DDBJ databases">
        <title>Characterization and whole genome sequencing of a new Roseateles species, isolated from fresh water.</title>
        <authorList>
            <person name="Guliayeva D.Y."/>
            <person name="Akhremchuk A.E."/>
            <person name="Sikolenko M.A."/>
            <person name="Valentovich L.N."/>
            <person name="Sidarenka A.V."/>
        </authorList>
    </citation>
    <scope>NUCLEOTIDE SEQUENCE</scope>
    <source>
        <strain evidence="7">BIM B-1768</strain>
    </source>
</reference>
<dbReference type="CDD" id="cd11386">
    <property type="entry name" value="MCP_signal"/>
    <property type="match status" value="1"/>
</dbReference>
<dbReference type="Pfam" id="PF12729">
    <property type="entry name" value="4HB_MCP_1"/>
    <property type="match status" value="1"/>
</dbReference>
<dbReference type="CDD" id="cd19411">
    <property type="entry name" value="MCP2201-like_sensor"/>
    <property type="match status" value="1"/>
</dbReference>
<comment type="similarity">
    <text evidence="2">Belongs to the methyl-accepting chemotaxis (MCP) protein family.</text>
</comment>
<evidence type="ECO:0000256" key="2">
    <source>
        <dbReference type="ARBA" id="ARBA00029447"/>
    </source>
</evidence>
<evidence type="ECO:0000256" key="3">
    <source>
        <dbReference type="PROSITE-ProRule" id="PRU00284"/>
    </source>
</evidence>
<dbReference type="PANTHER" id="PTHR43531">
    <property type="entry name" value="PROTEIN ICFG"/>
    <property type="match status" value="1"/>
</dbReference>
<evidence type="ECO:0000259" key="5">
    <source>
        <dbReference type="PROSITE" id="PS50111"/>
    </source>
</evidence>
<dbReference type="Pfam" id="PF00015">
    <property type="entry name" value="MCPsignal"/>
    <property type="match status" value="1"/>
</dbReference>